<feature type="transmembrane region" description="Helical" evidence="1">
    <location>
        <begin position="201"/>
        <end position="220"/>
    </location>
</feature>
<gene>
    <name evidence="2" type="ORF">IAA08_02655</name>
</gene>
<evidence type="ECO:0000313" key="3">
    <source>
        <dbReference type="Proteomes" id="UP000824024"/>
    </source>
</evidence>
<feature type="transmembrane region" description="Helical" evidence="1">
    <location>
        <begin position="226"/>
        <end position="242"/>
    </location>
</feature>
<protein>
    <recommendedName>
        <fullName evidence="4">Glycosyltransferase RgtA/B/C/D-like domain-containing protein</fullName>
    </recommendedName>
</protein>
<evidence type="ECO:0000256" key="1">
    <source>
        <dbReference type="SAM" id="Phobius"/>
    </source>
</evidence>
<feature type="transmembrane region" description="Helical" evidence="1">
    <location>
        <begin position="16"/>
        <end position="37"/>
    </location>
</feature>
<reference evidence="2" key="1">
    <citation type="journal article" date="2021" name="PeerJ">
        <title>Extensive microbial diversity within the chicken gut microbiome revealed by metagenomics and culture.</title>
        <authorList>
            <person name="Gilroy R."/>
            <person name="Ravi A."/>
            <person name="Getino M."/>
            <person name="Pursley I."/>
            <person name="Horton D.L."/>
            <person name="Alikhan N.F."/>
            <person name="Baker D."/>
            <person name="Gharbi K."/>
            <person name="Hall N."/>
            <person name="Watson M."/>
            <person name="Adriaenssens E.M."/>
            <person name="Foster-Nyarko E."/>
            <person name="Jarju S."/>
            <person name="Secka A."/>
            <person name="Antonio M."/>
            <person name="Oren A."/>
            <person name="Chaudhuri R.R."/>
            <person name="La Ragione R."/>
            <person name="Hildebrand F."/>
            <person name="Pallen M.J."/>
        </authorList>
    </citation>
    <scope>NUCLEOTIDE SEQUENCE</scope>
    <source>
        <strain evidence="2">CHK192-9172</strain>
    </source>
</reference>
<accession>A0A9D2IF78</accession>
<reference evidence="2" key="2">
    <citation type="submission" date="2021-04" db="EMBL/GenBank/DDBJ databases">
        <authorList>
            <person name="Gilroy R."/>
        </authorList>
    </citation>
    <scope>NUCLEOTIDE SEQUENCE</scope>
    <source>
        <strain evidence="2">CHK192-9172</strain>
    </source>
</reference>
<dbReference type="Proteomes" id="UP000824024">
    <property type="component" value="Unassembled WGS sequence"/>
</dbReference>
<proteinExistence type="predicted"/>
<keyword evidence="1" id="KW-0472">Membrane</keyword>
<feature type="transmembrane region" description="Helical" evidence="1">
    <location>
        <begin position="166"/>
        <end position="189"/>
    </location>
</feature>
<keyword evidence="1" id="KW-0812">Transmembrane</keyword>
<feature type="transmembrane region" description="Helical" evidence="1">
    <location>
        <begin position="269"/>
        <end position="285"/>
    </location>
</feature>
<feature type="transmembrane region" description="Helical" evidence="1">
    <location>
        <begin position="86"/>
        <end position="107"/>
    </location>
</feature>
<dbReference type="EMBL" id="DXCH01000071">
    <property type="protein sequence ID" value="HIZ06820.1"/>
    <property type="molecule type" value="Genomic_DNA"/>
</dbReference>
<organism evidence="2 3">
    <name type="scientific">Candidatus Eubacterium avistercoris</name>
    <dbReference type="NCBI Taxonomy" id="2838567"/>
    <lineage>
        <taxon>Bacteria</taxon>
        <taxon>Bacillati</taxon>
        <taxon>Bacillota</taxon>
        <taxon>Clostridia</taxon>
        <taxon>Eubacteriales</taxon>
        <taxon>Eubacteriaceae</taxon>
        <taxon>Eubacterium</taxon>
    </lineage>
</organism>
<name>A0A9D2IF78_9FIRM</name>
<feature type="transmembrane region" description="Helical" evidence="1">
    <location>
        <begin position="49"/>
        <end position="66"/>
    </location>
</feature>
<feature type="non-terminal residue" evidence="2">
    <location>
        <position position="438"/>
    </location>
</feature>
<evidence type="ECO:0008006" key="4">
    <source>
        <dbReference type="Google" id="ProtNLM"/>
    </source>
</evidence>
<dbReference type="AlphaFoldDB" id="A0A9D2IF78"/>
<keyword evidence="1" id="KW-1133">Transmembrane helix</keyword>
<evidence type="ECO:0000313" key="2">
    <source>
        <dbReference type="EMBL" id="HIZ06820.1"/>
    </source>
</evidence>
<comment type="caution">
    <text evidence="2">The sequence shown here is derived from an EMBL/GenBank/DDBJ whole genome shotgun (WGS) entry which is preliminary data.</text>
</comment>
<sequence length="438" mass="49389">MKKREKIGNILENCGSWIFGALFLIILLLVLLAAGNIDYAYKAEFALPNFIYLLLGLLIWTGVRFLEGYCPRSIKKYWTENSEKLIRIGTVLFFVFLVYIVYNYYFITGWDAGLLTDTAYQISAGQSFDSSTYESYYFSIYPNNILLIFIFSKIMELGSLFGILDAWTGIMGILTVQCLISALTGLLVYKTALLWSSSLRMAWNTWGMYVLIVGVSPWVSIPYSDSMGLIFPVLFLYLYFLIQNGRLIWLKCLCMAAVAVLGYKIKPQLAIIAIAAVIILCLNLLKGKVKRPGWKPVAGTLAGAFIMFLGCQLAVSSIPIELDKEEAFGPAHFVMMGLNPETNGGFLEGDVEYTYSQPADERTQADIEMIRQRLEDYGPVGLLGHLEKKLLSNYGDGTWAWGAEGGFYTEILENKNQGMSPFLKSVYYYDGERYTYFC</sequence>
<feature type="transmembrane region" description="Helical" evidence="1">
    <location>
        <begin position="297"/>
        <end position="315"/>
    </location>
</feature>